<dbReference type="EMBL" id="FMVM01000016">
    <property type="protein sequence ID" value="SCZ02331.1"/>
    <property type="molecule type" value="Genomic_DNA"/>
</dbReference>
<sequence length="743" mass="84929">MHASKTQSTNKNVIKKAILSTMVLALTTSSFIHTTYATSSKGESLAASSETTQKAFQMQQAFRMRSQQAMSQDQSPIQYQIKARLDEKDMTIQGSQTVTYLNTSKDTLQELVMHTYADSNRSKATQTIMYTDQNEQIAKEHPEKKASDFLGGMDIVEVTQQGEKLLFDKKDQALRVQLKAPLQPGQSITFQVDYRLDIPYGMQRISYYKDQVNGAHWFPVMSVYDETTHLWNMAPYSTSFESDYYTSSDFDVEFNVPKSYQVVMPGDITSKDSAEQGRKVVTARAANTREFAFFAGANLKVERETRDGLTVEYFYSGDDLAKKAAVDKYIDYAFKVIAFYSEKYGKYPYPEFRVIETYVDGFGVEYSRLIQMPERPAELSPEEDTTFIHEIAHQWFHALIGNNSETESFLDEGFADFSTVYFLEKQGNKLGGFRSIQLDPSPIDLPIASTNEQVGDMANYVFYQKGRQAIYQLYRSVGEPKFDSFMKEYFHRFVYQNATIDGLLDTIEDVLGKEQRQDMEKALMEPGFELKQEYQMSEKELAAYMHDAYQPQYEAVVNNIPNLPYEVMIRLMEKSFRGEPLTIVLGDQVSKEAAKQQEQATSKLTQIFDVFGMKYDVVRDRKQLKQKLKREIGSSNLILVGDAKSNGMVQALKNNINIRAKGIGLDWKEAMNASGHSGAYVIKHPYNQNRLMIHYYWNGDHLSTKASASFMEKILESLTLSNDIYQSYELDGNGKLKDSKKVE</sequence>
<dbReference type="PANTHER" id="PTHR11533:SF174">
    <property type="entry name" value="PUROMYCIN-SENSITIVE AMINOPEPTIDASE-RELATED"/>
    <property type="match status" value="1"/>
</dbReference>
<dbReference type="Gene3D" id="1.10.390.10">
    <property type="entry name" value="Neutral Protease Domain 2"/>
    <property type="match status" value="1"/>
</dbReference>
<dbReference type="InterPro" id="IPR050344">
    <property type="entry name" value="Peptidase_M1_aminopeptidases"/>
</dbReference>
<evidence type="ECO:0000313" key="3">
    <source>
        <dbReference type="Proteomes" id="UP000198538"/>
    </source>
</evidence>
<dbReference type="GO" id="GO:0008270">
    <property type="term" value="F:zinc ion binding"/>
    <property type="evidence" value="ECO:0007669"/>
    <property type="project" value="InterPro"/>
</dbReference>
<name>A0A1G5KQ51_9BACL</name>
<evidence type="ECO:0000313" key="2">
    <source>
        <dbReference type="EMBL" id="SCZ02331.1"/>
    </source>
</evidence>
<feature type="domain" description="Peptidase M1 membrane alanine aminopeptidase" evidence="1">
    <location>
        <begin position="385"/>
        <end position="514"/>
    </location>
</feature>
<dbReference type="GO" id="GO:0043171">
    <property type="term" value="P:peptide catabolic process"/>
    <property type="evidence" value="ECO:0007669"/>
    <property type="project" value="TreeGrafter"/>
</dbReference>
<dbReference type="InterPro" id="IPR014782">
    <property type="entry name" value="Peptidase_M1_dom"/>
</dbReference>
<dbReference type="GO" id="GO:0070006">
    <property type="term" value="F:metalloaminopeptidase activity"/>
    <property type="evidence" value="ECO:0007669"/>
    <property type="project" value="TreeGrafter"/>
</dbReference>
<dbReference type="RefSeq" id="WP_244159406.1">
    <property type="nucleotide sequence ID" value="NZ_FMVM01000016.1"/>
</dbReference>
<gene>
    <name evidence="2" type="ORF">SAMN05720606_11669</name>
</gene>
<dbReference type="Pfam" id="PF01433">
    <property type="entry name" value="Peptidase_M1"/>
    <property type="match status" value="1"/>
</dbReference>
<dbReference type="PANTHER" id="PTHR11533">
    <property type="entry name" value="PROTEASE M1 ZINC METALLOPROTEASE"/>
    <property type="match status" value="1"/>
</dbReference>
<accession>A0A1G5KQ51</accession>
<dbReference type="SUPFAM" id="SSF63737">
    <property type="entry name" value="Leukotriene A4 hydrolase N-terminal domain"/>
    <property type="match status" value="1"/>
</dbReference>
<dbReference type="InterPro" id="IPR027268">
    <property type="entry name" value="Peptidase_M4/M1_CTD_sf"/>
</dbReference>
<organism evidence="2 3">
    <name type="scientific">Paenibacillus polysaccharolyticus</name>
    <dbReference type="NCBI Taxonomy" id="582692"/>
    <lineage>
        <taxon>Bacteria</taxon>
        <taxon>Bacillati</taxon>
        <taxon>Bacillota</taxon>
        <taxon>Bacilli</taxon>
        <taxon>Bacillales</taxon>
        <taxon>Paenibacillaceae</taxon>
        <taxon>Paenibacillus</taxon>
    </lineage>
</organism>
<dbReference type="STRING" id="582692.SAMN05720606_11669"/>
<evidence type="ECO:0000259" key="1">
    <source>
        <dbReference type="Pfam" id="PF01433"/>
    </source>
</evidence>
<reference evidence="3" key="1">
    <citation type="submission" date="2016-10" db="EMBL/GenBank/DDBJ databases">
        <authorList>
            <person name="Varghese N."/>
            <person name="Submissions S."/>
        </authorList>
    </citation>
    <scope>NUCLEOTIDE SEQUENCE [LARGE SCALE GENOMIC DNA]</scope>
    <source>
        <strain evidence="3">BL9</strain>
    </source>
</reference>
<proteinExistence type="predicted"/>
<dbReference type="GO" id="GO:0005615">
    <property type="term" value="C:extracellular space"/>
    <property type="evidence" value="ECO:0007669"/>
    <property type="project" value="TreeGrafter"/>
</dbReference>
<dbReference type="InterPro" id="IPR042097">
    <property type="entry name" value="Aminopeptidase_N-like_N_sf"/>
</dbReference>
<dbReference type="GO" id="GO:0005737">
    <property type="term" value="C:cytoplasm"/>
    <property type="evidence" value="ECO:0007669"/>
    <property type="project" value="TreeGrafter"/>
</dbReference>
<protein>
    <submittedName>
        <fullName evidence="2">Peptidase family M1</fullName>
    </submittedName>
</protein>
<dbReference type="Gene3D" id="2.60.40.1730">
    <property type="entry name" value="tricorn interacting facor f3 domain"/>
    <property type="match status" value="1"/>
</dbReference>
<dbReference type="Proteomes" id="UP000198538">
    <property type="component" value="Unassembled WGS sequence"/>
</dbReference>
<dbReference type="GO" id="GO:0042277">
    <property type="term" value="F:peptide binding"/>
    <property type="evidence" value="ECO:0007669"/>
    <property type="project" value="TreeGrafter"/>
</dbReference>
<dbReference type="GO" id="GO:0016020">
    <property type="term" value="C:membrane"/>
    <property type="evidence" value="ECO:0007669"/>
    <property type="project" value="TreeGrafter"/>
</dbReference>
<dbReference type="AlphaFoldDB" id="A0A1G5KQ51"/>
<dbReference type="CDD" id="cd09604">
    <property type="entry name" value="M1_APN_like"/>
    <property type="match status" value="1"/>
</dbReference>
<keyword evidence="3" id="KW-1185">Reference proteome</keyword>
<dbReference type="SUPFAM" id="SSF55486">
    <property type="entry name" value="Metalloproteases ('zincins'), catalytic domain"/>
    <property type="match status" value="1"/>
</dbReference>